<dbReference type="FunFam" id="3.40.50.150:FF:000151">
    <property type="entry name" value="Methyltransferase-like protein"/>
    <property type="match status" value="1"/>
</dbReference>
<evidence type="ECO:0000256" key="3">
    <source>
        <dbReference type="ARBA" id="ARBA00022679"/>
    </source>
</evidence>
<keyword evidence="4" id="KW-0949">S-adenosyl-L-methionine</keyword>
<proteinExistence type="inferred from homology"/>
<dbReference type="GO" id="GO:0052735">
    <property type="term" value="F:tRNA (cytidine-3-)-methyltransferase activity"/>
    <property type="evidence" value="ECO:0007669"/>
    <property type="project" value="TreeGrafter"/>
</dbReference>
<keyword evidence="8" id="KW-1185">Reference proteome</keyword>
<sequence>NCIFRSLNKMNFITRLSALCLRKSKMQQRHQSSRRPAVPLGSRILTDPSKVFEHNMWDHMQWSQEEEENAKKKAAENSLVKVHQEIQEILPEKRRKELKTEERSSEHTIMNSTNSFSHKNEMFEEGEEYWTKSYGGGSTCVQGYLCNKKQAESLTDNPQVKNCGKELGRLESFPGSDAAYRILEVGCGAGNSVFPILKVLCKTPGTFLYCCDFASGAVELVKSHSSYNSAWCSAFVHDVCDDALPYPFPDEILDVILLVFVLSTIHPDRMQGVVNRLAKLLKPGGILLFRDYGRYDTTQLRFKKGHCLSENFYVRGDGTRVYFFTKDEVWNMFNMAGLTEVQNLVDRRLQVNRKKKVKMQRVWIQSKFQKPLLPSLNNTEETTKRHLNR</sequence>
<evidence type="ECO:0000256" key="4">
    <source>
        <dbReference type="ARBA" id="ARBA00022691"/>
    </source>
</evidence>
<keyword evidence="5" id="KW-0819">tRNA processing</keyword>
<dbReference type="InterPro" id="IPR029063">
    <property type="entry name" value="SAM-dependent_MTases_sf"/>
</dbReference>
<evidence type="ECO:0000256" key="2">
    <source>
        <dbReference type="ARBA" id="ARBA00022603"/>
    </source>
</evidence>
<dbReference type="InterPro" id="IPR013217">
    <property type="entry name" value="Methyltransf_12"/>
</dbReference>
<feature type="non-terminal residue" evidence="7">
    <location>
        <position position="1"/>
    </location>
</feature>
<dbReference type="OrthoDB" id="417697at2759"/>
<feature type="non-terminal residue" evidence="7">
    <location>
        <position position="389"/>
    </location>
</feature>
<name>A0A7K9D2U7_9AVES</name>
<evidence type="ECO:0000259" key="6">
    <source>
        <dbReference type="Pfam" id="PF08242"/>
    </source>
</evidence>
<evidence type="ECO:0000313" key="8">
    <source>
        <dbReference type="Proteomes" id="UP000518305"/>
    </source>
</evidence>
<dbReference type="PANTHER" id="PTHR22809:SF3">
    <property type="entry name" value="TRNA N(3)-METHYLCYTIDINE METHYLTRANSFERASE"/>
    <property type="match status" value="1"/>
</dbReference>
<comment type="similarity">
    <text evidence="1">Belongs to the methyltransferase superfamily. METL family.</text>
</comment>
<feature type="domain" description="Methyltransferase type 12" evidence="6">
    <location>
        <begin position="183"/>
        <end position="287"/>
    </location>
</feature>
<dbReference type="EMBL" id="VWZJ01004060">
    <property type="protein sequence ID" value="NXG57865.1"/>
    <property type="molecule type" value="Genomic_DNA"/>
</dbReference>
<evidence type="ECO:0000256" key="1">
    <source>
        <dbReference type="ARBA" id="ARBA00009725"/>
    </source>
</evidence>
<dbReference type="SUPFAM" id="SSF53335">
    <property type="entry name" value="S-adenosyl-L-methionine-dependent methyltransferases"/>
    <property type="match status" value="1"/>
</dbReference>
<dbReference type="GO" id="GO:0008033">
    <property type="term" value="P:tRNA processing"/>
    <property type="evidence" value="ECO:0007669"/>
    <property type="project" value="UniProtKB-KW"/>
</dbReference>
<organism evidence="7 8">
    <name type="scientific">Hemiprocne comata</name>
    <dbReference type="NCBI Taxonomy" id="243314"/>
    <lineage>
        <taxon>Eukaryota</taxon>
        <taxon>Metazoa</taxon>
        <taxon>Chordata</taxon>
        <taxon>Craniata</taxon>
        <taxon>Vertebrata</taxon>
        <taxon>Euteleostomi</taxon>
        <taxon>Archelosauria</taxon>
        <taxon>Archosauria</taxon>
        <taxon>Dinosauria</taxon>
        <taxon>Saurischia</taxon>
        <taxon>Theropoda</taxon>
        <taxon>Coelurosauria</taxon>
        <taxon>Aves</taxon>
        <taxon>Neognathae</taxon>
        <taxon>Neoaves</taxon>
        <taxon>Strisores</taxon>
        <taxon>Apodiformes</taxon>
        <taxon>Apodidae</taxon>
        <taxon>Hemiprocninae</taxon>
        <taxon>Hemiprocne</taxon>
    </lineage>
</organism>
<keyword evidence="3" id="KW-0808">Transferase</keyword>
<dbReference type="Gene3D" id="3.40.50.150">
    <property type="entry name" value="Vaccinia Virus protein VP39"/>
    <property type="match status" value="1"/>
</dbReference>
<evidence type="ECO:0000256" key="5">
    <source>
        <dbReference type="ARBA" id="ARBA00022694"/>
    </source>
</evidence>
<keyword evidence="2" id="KW-0489">Methyltransferase</keyword>
<evidence type="ECO:0000313" key="7">
    <source>
        <dbReference type="EMBL" id="NXG57865.1"/>
    </source>
</evidence>
<comment type="caution">
    <text evidence="7">The sequence shown here is derived from an EMBL/GenBank/DDBJ whole genome shotgun (WGS) entry which is preliminary data.</text>
</comment>
<dbReference type="Pfam" id="PF08242">
    <property type="entry name" value="Methyltransf_12"/>
    <property type="match status" value="1"/>
</dbReference>
<dbReference type="PANTHER" id="PTHR22809">
    <property type="entry name" value="METHYLTRANSFERASE-RELATED"/>
    <property type="match status" value="1"/>
</dbReference>
<protein>
    <submittedName>
        <fullName evidence="7">METL2 protein</fullName>
    </submittedName>
</protein>
<dbReference type="CDD" id="cd02440">
    <property type="entry name" value="AdoMet_MTases"/>
    <property type="match status" value="1"/>
</dbReference>
<dbReference type="Proteomes" id="UP000518305">
    <property type="component" value="Unassembled WGS sequence"/>
</dbReference>
<dbReference type="GO" id="GO:0032259">
    <property type="term" value="P:methylation"/>
    <property type="evidence" value="ECO:0007669"/>
    <property type="project" value="UniProtKB-KW"/>
</dbReference>
<accession>A0A7K9D2U7</accession>
<reference evidence="7 8" key="1">
    <citation type="submission" date="2019-09" db="EMBL/GenBank/DDBJ databases">
        <title>Bird 10,000 Genomes (B10K) Project - Family phase.</title>
        <authorList>
            <person name="Zhang G."/>
        </authorList>
    </citation>
    <scope>NUCLEOTIDE SEQUENCE [LARGE SCALE GENOMIC DNA]</scope>
    <source>
        <strain evidence="7">B10K-DU-001-23</strain>
        <tissue evidence="7">Muscle</tissue>
    </source>
</reference>
<dbReference type="InterPro" id="IPR026113">
    <property type="entry name" value="METTL2/6/8-like"/>
</dbReference>
<dbReference type="PIRSF" id="PIRSF037755">
    <property type="entry name" value="Mettl2_prd"/>
    <property type="match status" value="1"/>
</dbReference>
<gene>
    <name evidence="7" type="primary">Mettl2_0</name>
    <name evidence="7" type="ORF">HEMCOM_R12591</name>
</gene>
<dbReference type="AlphaFoldDB" id="A0A7K9D2U7"/>